<comment type="caution">
    <text evidence="2">The sequence shown here is derived from an EMBL/GenBank/DDBJ whole genome shotgun (WGS) entry which is preliminary data.</text>
</comment>
<feature type="transmembrane region" description="Helical" evidence="1">
    <location>
        <begin position="7"/>
        <end position="28"/>
    </location>
</feature>
<evidence type="ECO:0000313" key="3">
    <source>
        <dbReference type="Proteomes" id="UP000610760"/>
    </source>
</evidence>
<accession>A0A926E3L4</accession>
<proteinExistence type="predicted"/>
<evidence type="ECO:0000256" key="1">
    <source>
        <dbReference type="SAM" id="Phobius"/>
    </source>
</evidence>
<keyword evidence="3" id="KW-1185">Reference proteome</keyword>
<dbReference type="AlphaFoldDB" id="A0A926E3L4"/>
<dbReference type="EMBL" id="JACRSV010000003">
    <property type="protein sequence ID" value="MBC8560427.1"/>
    <property type="molecule type" value="Genomic_DNA"/>
</dbReference>
<dbReference type="Proteomes" id="UP000610760">
    <property type="component" value="Unassembled WGS sequence"/>
</dbReference>
<gene>
    <name evidence="2" type="ORF">H8710_10175</name>
</gene>
<name>A0A926E3L4_9FIRM</name>
<keyword evidence="1" id="KW-0812">Transmembrane</keyword>
<organism evidence="2 3">
    <name type="scientific">Fumia xinanensis</name>
    <dbReference type="NCBI Taxonomy" id="2763659"/>
    <lineage>
        <taxon>Bacteria</taxon>
        <taxon>Bacillati</taxon>
        <taxon>Bacillota</taxon>
        <taxon>Clostridia</taxon>
        <taxon>Eubacteriales</taxon>
        <taxon>Oscillospiraceae</taxon>
        <taxon>Fumia</taxon>
    </lineage>
</organism>
<dbReference type="RefSeq" id="WP_249295415.1">
    <property type="nucleotide sequence ID" value="NZ_JACRSV010000003.1"/>
</dbReference>
<keyword evidence="1" id="KW-0472">Membrane</keyword>
<reference evidence="2" key="1">
    <citation type="submission" date="2020-08" db="EMBL/GenBank/DDBJ databases">
        <title>Genome public.</title>
        <authorList>
            <person name="Liu C."/>
            <person name="Sun Q."/>
        </authorList>
    </citation>
    <scope>NUCLEOTIDE SEQUENCE</scope>
    <source>
        <strain evidence="2">NSJ-33</strain>
    </source>
</reference>
<evidence type="ECO:0000313" key="2">
    <source>
        <dbReference type="EMBL" id="MBC8560427.1"/>
    </source>
</evidence>
<sequence>MKKRTVTCIVVSASVLVVALFFVFLSFLKNLTNPVDYNYGAQTYPYLVQEYNGKIGVFRNNEKTPFQVVDLSPALLPPYDQAALEEGIPIRNESELQRILEDYAS</sequence>
<keyword evidence="1" id="KW-1133">Transmembrane helix</keyword>
<protein>
    <submittedName>
        <fullName evidence="2">Uncharacterized protein</fullName>
    </submittedName>
</protein>